<keyword evidence="1" id="KW-0472">Membrane</keyword>
<feature type="transmembrane region" description="Helical" evidence="1">
    <location>
        <begin position="47"/>
        <end position="68"/>
    </location>
</feature>
<evidence type="ECO:0008006" key="4">
    <source>
        <dbReference type="Google" id="ProtNLM"/>
    </source>
</evidence>
<evidence type="ECO:0000313" key="3">
    <source>
        <dbReference type="Proteomes" id="UP001432027"/>
    </source>
</evidence>
<evidence type="ECO:0000313" key="2">
    <source>
        <dbReference type="EMBL" id="GMS93996.1"/>
    </source>
</evidence>
<proteinExistence type="predicted"/>
<dbReference type="AlphaFoldDB" id="A0AAV5TI19"/>
<dbReference type="EMBL" id="BTSX01000004">
    <property type="protein sequence ID" value="GMS93996.1"/>
    <property type="molecule type" value="Genomic_DNA"/>
</dbReference>
<name>A0AAV5TI19_9BILA</name>
<sequence>FPQWTVDAIAVAFFAQMHTMWQNISAPSVLQWLSLSRRDYSTLSKMFLAYSAPVLFHLIGWIMMTNFVPSVNFLERMVLSVNRLHGTNLSDLNIYGCPIIDDNVIDGVDAVIFDLIPSYGTSYGLFAMSAYKIRRKLLALGDVMSRKRAQMQRHFYHTQIAQI</sequence>
<comment type="caution">
    <text evidence="2">The sequence shown here is derived from an EMBL/GenBank/DDBJ whole genome shotgun (WGS) entry which is preliminary data.</text>
</comment>
<feature type="non-terminal residue" evidence="2">
    <location>
        <position position="163"/>
    </location>
</feature>
<feature type="non-terminal residue" evidence="2">
    <location>
        <position position="1"/>
    </location>
</feature>
<accession>A0AAV5TI19</accession>
<dbReference type="Proteomes" id="UP001432027">
    <property type="component" value="Unassembled WGS sequence"/>
</dbReference>
<protein>
    <recommendedName>
        <fullName evidence="4">G protein-coupled receptor</fullName>
    </recommendedName>
</protein>
<keyword evidence="1" id="KW-1133">Transmembrane helix</keyword>
<keyword evidence="1" id="KW-0812">Transmembrane</keyword>
<gene>
    <name evidence="2" type="ORF">PENTCL1PPCAC_16171</name>
</gene>
<evidence type="ECO:0000256" key="1">
    <source>
        <dbReference type="SAM" id="Phobius"/>
    </source>
</evidence>
<reference evidence="2" key="1">
    <citation type="submission" date="2023-10" db="EMBL/GenBank/DDBJ databases">
        <title>Genome assembly of Pristionchus species.</title>
        <authorList>
            <person name="Yoshida K."/>
            <person name="Sommer R.J."/>
        </authorList>
    </citation>
    <scope>NUCLEOTIDE SEQUENCE</scope>
    <source>
        <strain evidence="2">RS0144</strain>
    </source>
</reference>
<organism evidence="2 3">
    <name type="scientific">Pristionchus entomophagus</name>
    <dbReference type="NCBI Taxonomy" id="358040"/>
    <lineage>
        <taxon>Eukaryota</taxon>
        <taxon>Metazoa</taxon>
        <taxon>Ecdysozoa</taxon>
        <taxon>Nematoda</taxon>
        <taxon>Chromadorea</taxon>
        <taxon>Rhabditida</taxon>
        <taxon>Rhabditina</taxon>
        <taxon>Diplogasteromorpha</taxon>
        <taxon>Diplogasteroidea</taxon>
        <taxon>Neodiplogasteridae</taxon>
        <taxon>Pristionchus</taxon>
    </lineage>
</organism>
<keyword evidence="3" id="KW-1185">Reference proteome</keyword>